<dbReference type="GO" id="GO:0051301">
    <property type="term" value="P:cell division"/>
    <property type="evidence" value="ECO:0007669"/>
    <property type="project" value="UniProtKB-KW"/>
</dbReference>
<dbReference type="InterPro" id="IPR016169">
    <property type="entry name" value="FAD-bd_PCMH_sub2"/>
</dbReference>
<dbReference type="OrthoDB" id="9804753at2"/>
<dbReference type="NCBIfam" id="TIGR00179">
    <property type="entry name" value="murB"/>
    <property type="match status" value="1"/>
</dbReference>
<feature type="domain" description="FAD-binding PCMH-type" evidence="20">
    <location>
        <begin position="17"/>
        <end position="187"/>
    </location>
</feature>
<dbReference type="AlphaFoldDB" id="A0A2U2BAE4"/>
<dbReference type="GO" id="GO:0008762">
    <property type="term" value="F:UDP-N-acetylmuramate dehydrogenase activity"/>
    <property type="evidence" value="ECO:0007669"/>
    <property type="project" value="UniProtKB-UniRule"/>
</dbReference>
<dbReference type="PANTHER" id="PTHR21071:SF4">
    <property type="entry name" value="UDP-N-ACETYLENOLPYRUVOYLGLUCOSAMINE REDUCTASE"/>
    <property type="match status" value="1"/>
</dbReference>
<dbReference type="EMBL" id="QEWP01000004">
    <property type="protein sequence ID" value="PWE00039.1"/>
    <property type="molecule type" value="Genomic_DNA"/>
</dbReference>
<dbReference type="Gene3D" id="3.30.43.10">
    <property type="entry name" value="Uridine Diphospho-n-acetylenolpyruvylglucosamine Reductase, domain 2"/>
    <property type="match status" value="1"/>
</dbReference>
<evidence type="ECO:0000256" key="14">
    <source>
        <dbReference type="ARBA" id="ARBA00023002"/>
    </source>
</evidence>
<organism evidence="21 22">
    <name type="scientific">Marinilabilia rubra</name>
    <dbReference type="NCBI Taxonomy" id="2162893"/>
    <lineage>
        <taxon>Bacteria</taxon>
        <taxon>Pseudomonadati</taxon>
        <taxon>Bacteroidota</taxon>
        <taxon>Bacteroidia</taxon>
        <taxon>Marinilabiliales</taxon>
        <taxon>Marinilabiliaceae</taxon>
        <taxon>Marinilabilia</taxon>
    </lineage>
</organism>
<keyword evidence="16 19" id="KW-0961">Cell wall biogenesis/degradation</keyword>
<dbReference type="UniPathway" id="UPA00219"/>
<reference evidence="21 22" key="1">
    <citation type="submission" date="2018-05" db="EMBL/GenBank/DDBJ databases">
        <title>Marinilabilia rubrum sp. nov., isolated from saltern sediment.</title>
        <authorList>
            <person name="Zhang R."/>
        </authorList>
    </citation>
    <scope>NUCLEOTIDE SEQUENCE [LARGE SCALE GENOMIC DNA]</scope>
    <source>
        <strain evidence="21 22">WTE16</strain>
    </source>
</reference>
<sequence>MQRFNNFSLKQYNTFNIDVKAKEFIQFDEPKEIRNWIEEGEFNNPFLILGGGSNLLFTRDYDGSVLYPAFKGKKIVNENDDYAFVYFAAGEDWDQCVEWAVEHNLWGVENLSLIPGHAGAAPVQNIGAYGVELSDLVETVEGVYLETGKKFLKKKDSCSYGYRYSIFKGPLRNKVIVTGVTLRLNKKPATKLGYGSLKVEVENMGAITLQNIRKAVINIRTSKLPDPEEKGNGGSFFKNPVISGNFYKNLQDKWPEIPGYFLNESNRVKVPAGWLIDKAGWKGYKSGRAGVHDKQALVLVNNGGASGLEIADLAMKIKEDIIQKFEILLETEVNIL</sequence>
<evidence type="ECO:0000256" key="15">
    <source>
        <dbReference type="ARBA" id="ARBA00023306"/>
    </source>
</evidence>
<evidence type="ECO:0000256" key="18">
    <source>
        <dbReference type="ARBA" id="ARBA00048914"/>
    </source>
</evidence>
<accession>A0A2U2BAE4</accession>
<feature type="active site" description="Proton donor" evidence="19">
    <location>
        <position position="235"/>
    </location>
</feature>
<evidence type="ECO:0000256" key="2">
    <source>
        <dbReference type="ARBA" id="ARBA00003921"/>
    </source>
</evidence>
<evidence type="ECO:0000256" key="6">
    <source>
        <dbReference type="ARBA" id="ARBA00015188"/>
    </source>
</evidence>
<dbReference type="SUPFAM" id="SSF56176">
    <property type="entry name" value="FAD-binding/transporter-associated domain-like"/>
    <property type="match status" value="1"/>
</dbReference>
<evidence type="ECO:0000256" key="11">
    <source>
        <dbReference type="ARBA" id="ARBA00022857"/>
    </source>
</evidence>
<keyword evidence="13 19" id="KW-0573">Peptidoglycan synthesis</keyword>
<protein>
    <recommendedName>
        <fullName evidence="6 19">UDP-N-acetylenolpyruvoylglucosamine reductase</fullName>
        <ecNumber evidence="5 19">1.3.1.98</ecNumber>
    </recommendedName>
    <alternativeName>
        <fullName evidence="17 19">UDP-N-acetylmuramate dehydrogenase</fullName>
    </alternativeName>
</protein>
<dbReference type="Pfam" id="PF02873">
    <property type="entry name" value="MurB_C"/>
    <property type="match status" value="1"/>
</dbReference>
<evidence type="ECO:0000256" key="19">
    <source>
        <dbReference type="HAMAP-Rule" id="MF_00037"/>
    </source>
</evidence>
<evidence type="ECO:0000256" key="16">
    <source>
        <dbReference type="ARBA" id="ARBA00023316"/>
    </source>
</evidence>
<keyword evidence="9 19" id="KW-0285">Flavoprotein</keyword>
<dbReference type="RefSeq" id="WP_109263662.1">
    <property type="nucleotide sequence ID" value="NZ_QEWP01000004.1"/>
</dbReference>
<evidence type="ECO:0000259" key="20">
    <source>
        <dbReference type="PROSITE" id="PS51387"/>
    </source>
</evidence>
<dbReference type="EC" id="1.3.1.98" evidence="5 19"/>
<evidence type="ECO:0000256" key="13">
    <source>
        <dbReference type="ARBA" id="ARBA00022984"/>
    </source>
</evidence>
<dbReference type="InterPro" id="IPR036318">
    <property type="entry name" value="FAD-bd_PCMH-like_sf"/>
</dbReference>
<comment type="cofactor">
    <cofactor evidence="1 19">
        <name>FAD</name>
        <dbReference type="ChEBI" id="CHEBI:57692"/>
    </cofactor>
</comment>
<dbReference type="HAMAP" id="MF_00037">
    <property type="entry name" value="MurB"/>
    <property type="match status" value="1"/>
</dbReference>
<evidence type="ECO:0000313" key="21">
    <source>
        <dbReference type="EMBL" id="PWE00039.1"/>
    </source>
</evidence>
<dbReference type="GO" id="GO:0009252">
    <property type="term" value="P:peptidoglycan biosynthetic process"/>
    <property type="evidence" value="ECO:0007669"/>
    <property type="project" value="UniProtKB-UniRule"/>
</dbReference>
<evidence type="ECO:0000256" key="12">
    <source>
        <dbReference type="ARBA" id="ARBA00022960"/>
    </source>
</evidence>
<evidence type="ECO:0000256" key="7">
    <source>
        <dbReference type="ARBA" id="ARBA00022490"/>
    </source>
</evidence>
<keyword evidence="8 19" id="KW-0132">Cell division</keyword>
<keyword evidence="11 19" id="KW-0521">NADP</keyword>
<keyword evidence="22" id="KW-1185">Reference proteome</keyword>
<dbReference type="Gene3D" id="3.90.78.10">
    <property type="entry name" value="UDP-N-acetylenolpyruvoylglucosamine reductase, C-terminal domain"/>
    <property type="match status" value="1"/>
</dbReference>
<dbReference type="PROSITE" id="PS51387">
    <property type="entry name" value="FAD_PCMH"/>
    <property type="match status" value="1"/>
</dbReference>
<dbReference type="Gene3D" id="3.30.465.10">
    <property type="match status" value="1"/>
</dbReference>
<keyword evidence="15 19" id="KW-0131">Cell cycle</keyword>
<comment type="subcellular location">
    <subcellularLocation>
        <location evidence="3 19">Cytoplasm</location>
    </subcellularLocation>
</comment>
<comment type="catalytic activity">
    <reaction evidence="18 19">
        <text>UDP-N-acetyl-alpha-D-muramate + NADP(+) = UDP-N-acetyl-3-O-(1-carboxyvinyl)-alpha-D-glucosamine + NADPH + H(+)</text>
        <dbReference type="Rhea" id="RHEA:12248"/>
        <dbReference type="ChEBI" id="CHEBI:15378"/>
        <dbReference type="ChEBI" id="CHEBI:57783"/>
        <dbReference type="ChEBI" id="CHEBI:58349"/>
        <dbReference type="ChEBI" id="CHEBI:68483"/>
        <dbReference type="ChEBI" id="CHEBI:70757"/>
        <dbReference type="EC" id="1.3.1.98"/>
    </reaction>
</comment>
<dbReference type="GO" id="GO:0071949">
    <property type="term" value="F:FAD binding"/>
    <property type="evidence" value="ECO:0007669"/>
    <property type="project" value="InterPro"/>
</dbReference>
<dbReference type="Pfam" id="PF01565">
    <property type="entry name" value="FAD_binding_4"/>
    <property type="match status" value="1"/>
</dbReference>
<evidence type="ECO:0000256" key="9">
    <source>
        <dbReference type="ARBA" id="ARBA00022630"/>
    </source>
</evidence>
<feature type="active site" evidence="19">
    <location>
        <position position="332"/>
    </location>
</feature>
<dbReference type="InterPro" id="IPR011601">
    <property type="entry name" value="MurB_C"/>
</dbReference>
<evidence type="ECO:0000256" key="5">
    <source>
        <dbReference type="ARBA" id="ARBA00012518"/>
    </source>
</evidence>
<dbReference type="GO" id="GO:0071555">
    <property type="term" value="P:cell wall organization"/>
    <property type="evidence" value="ECO:0007669"/>
    <property type="project" value="UniProtKB-KW"/>
</dbReference>
<dbReference type="GO" id="GO:0005829">
    <property type="term" value="C:cytosol"/>
    <property type="evidence" value="ECO:0007669"/>
    <property type="project" value="TreeGrafter"/>
</dbReference>
<keyword evidence="10 19" id="KW-0274">FAD</keyword>
<evidence type="ECO:0000256" key="8">
    <source>
        <dbReference type="ARBA" id="ARBA00022618"/>
    </source>
</evidence>
<dbReference type="InterPro" id="IPR016167">
    <property type="entry name" value="FAD-bd_PCMH_sub1"/>
</dbReference>
<dbReference type="InterPro" id="IPR006094">
    <property type="entry name" value="Oxid_FAD_bind_N"/>
</dbReference>
<keyword evidence="7 19" id="KW-0963">Cytoplasm</keyword>
<gene>
    <name evidence="19" type="primary">murB</name>
    <name evidence="21" type="ORF">DDZ16_06665</name>
</gene>
<comment type="similarity">
    <text evidence="19">Belongs to the MurB family.</text>
</comment>
<keyword evidence="14 19" id="KW-0560">Oxidoreductase</keyword>
<dbReference type="Proteomes" id="UP000244956">
    <property type="component" value="Unassembled WGS sequence"/>
</dbReference>
<proteinExistence type="inferred from homology"/>
<evidence type="ECO:0000256" key="4">
    <source>
        <dbReference type="ARBA" id="ARBA00004752"/>
    </source>
</evidence>
<dbReference type="InterPro" id="IPR016166">
    <property type="entry name" value="FAD-bd_PCMH"/>
</dbReference>
<name>A0A2U2BAE4_9BACT</name>
<evidence type="ECO:0000256" key="3">
    <source>
        <dbReference type="ARBA" id="ARBA00004496"/>
    </source>
</evidence>
<dbReference type="PANTHER" id="PTHR21071">
    <property type="entry name" value="UDP-N-ACETYLENOLPYRUVOYLGLUCOSAMINE REDUCTASE"/>
    <property type="match status" value="1"/>
</dbReference>
<comment type="pathway">
    <text evidence="4 19">Cell wall biogenesis; peptidoglycan biosynthesis.</text>
</comment>
<dbReference type="SUPFAM" id="SSF56194">
    <property type="entry name" value="Uridine diphospho-N-Acetylenolpyruvylglucosamine reductase, MurB, C-terminal domain"/>
    <property type="match status" value="1"/>
</dbReference>
<comment type="function">
    <text evidence="2 19">Cell wall formation.</text>
</comment>
<evidence type="ECO:0000256" key="1">
    <source>
        <dbReference type="ARBA" id="ARBA00001974"/>
    </source>
</evidence>
<keyword evidence="12 19" id="KW-0133">Cell shape</keyword>
<dbReference type="InterPro" id="IPR036635">
    <property type="entry name" value="MurB_C_sf"/>
</dbReference>
<evidence type="ECO:0000313" key="22">
    <source>
        <dbReference type="Proteomes" id="UP000244956"/>
    </source>
</evidence>
<evidence type="ECO:0000256" key="17">
    <source>
        <dbReference type="ARBA" id="ARBA00031026"/>
    </source>
</evidence>
<dbReference type="GO" id="GO:0008360">
    <property type="term" value="P:regulation of cell shape"/>
    <property type="evidence" value="ECO:0007669"/>
    <property type="project" value="UniProtKB-KW"/>
</dbReference>
<feature type="active site" evidence="19">
    <location>
        <position position="163"/>
    </location>
</feature>
<dbReference type="InterPro" id="IPR003170">
    <property type="entry name" value="MurB"/>
</dbReference>
<evidence type="ECO:0000256" key="10">
    <source>
        <dbReference type="ARBA" id="ARBA00022827"/>
    </source>
</evidence>
<comment type="caution">
    <text evidence="21">The sequence shown here is derived from an EMBL/GenBank/DDBJ whole genome shotgun (WGS) entry which is preliminary data.</text>
</comment>
<dbReference type="NCBIfam" id="NF000755">
    <property type="entry name" value="PRK00046.1"/>
    <property type="match status" value="1"/>
</dbReference>